<keyword evidence="5" id="KW-0269">Exonuclease</keyword>
<dbReference type="InterPro" id="IPR040393">
    <property type="entry name" value="TREX1/2"/>
</dbReference>
<reference evidence="9" key="1">
    <citation type="journal article" date="2011" name="Proc. Natl. Acad. Sci. U.S.A.">
        <title>The genome of the fire ant Solenopsis invicta.</title>
        <authorList>
            <person name="Wurm Y."/>
            <person name="Wang J."/>
            <person name="Riba-Grognuz O."/>
            <person name="Corona M."/>
            <person name="Nygaard S."/>
            <person name="Hunt B.G."/>
            <person name="Ingram K.K."/>
            <person name="Falquet L."/>
            <person name="Nipitwattanaphon M."/>
            <person name="Gotzek D."/>
            <person name="Dijkstra M.B."/>
            <person name="Oettler J."/>
            <person name="Comtesse F."/>
            <person name="Shih C.J."/>
            <person name="Wu W.J."/>
            <person name="Yang C.C."/>
            <person name="Thomas J."/>
            <person name="Beaudoing E."/>
            <person name="Pradervand S."/>
            <person name="Flegel V."/>
            <person name="Cook E.D."/>
            <person name="Fabbretti R."/>
            <person name="Stockinger H."/>
            <person name="Long L."/>
            <person name="Farmerie W.G."/>
            <person name="Oakey J."/>
            <person name="Boomsma J.J."/>
            <person name="Pamilo P."/>
            <person name="Yi S.V."/>
            <person name="Heinze J."/>
            <person name="Goodisman M.A."/>
            <person name="Farinelli L."/>
            <person name="Harshman K."/>
            <person name="Hulo N."/>
            <person name="Cerutti L."/>
            <person name="Xenarios I."/>
            <person name="Shoemaker D."/>
            <person name="Keller L."/>
        </authorList>
    </citation>
    <scope>NUCLEOTIDE SEQUENCE [LARGE SCALE GENOMIC DNA]</scope>
</reference>
<dbReference type="PANTHER" id="PTHR13058">
    <property type="entry name" value="THREE PRIME REPAIR EXONUCLEASE 1, 2"/>
    <property type="match status" value="1"/>
</dbReference>
<name>E9JA44_SOLIN</name>
<dbReference type="InterPro" id="IPR036397">
    <property type="entry name" value="RNaseH_sf"/>
</dbReference>
<feature type="non-terminal residue" evidence="9">
    <location>
        <position position="1"/>
    </location>
</feature>
<evidence type="ECO:0000256" key="1">
    <source>
        <dbReference type="ARBA" id="ARBA00001946"/>
    </source>
</evidence>
<dbReference type="InterPro" id="IPR012337">
    <property type="entry name" value="RNaseH-like_sf"/>
</dbReference>
<proteinExistence type="inferred from homology"/>
<feature type="domain" description="Exonuclease" evidence="8">
    <location>
        <begin position="370"/>
        <end position="548"/>
    </location>
</feature>
<keyword evidence="3" id="KW-0479">Metal-binding</keyword>
<dbReference type="HOGENOM" id="CLU_013705_0_0_1"/>
<dbReference type="SMART" id="SM00479">
    <property type="entry name" value="EXOIII"/>
    <property type="match status" value="1"/>
</dbReference>
<evidence type="ECO:0000256" key="7">
    <source>
        <dbReference type="ARBA" id="ARBA00025769"/>
    </source>
</evidence>
<dbReference type="PANTHER" id="PTHR13058:SF19">
    <property type="entry name" value="LD40940P"/>
    <property type="match status" value="1"/>
</dbReference>
<evidence type="ECO:0000256" key="6">
    <source>
        <dbReference type="ARBA" id="ARBA00022842"/>
    </source>
</evidence>
<dbReference type="SUPFAM" id="SSF53098">
    <property type="entry name" value="Ribonuclease H-like"/>
    <property type="match status" value="1"/>
</dbReference>
<dbReference type="GO" id="GO:0006308">
    <property type="term" value="P:DNA catabolic process"/>
    <property type="evidence" value="ECO:0007669"/>
    <property type="project" value="TreeGrafter"/>
</dbReference>
<evidence type="ECO:0000256" key="3">
    <source>
        <dbReference type="ARBA" id="ARBA00022723"/>
    </source>
</evidence>
<keyword evidence="2" id="KW-0540">Nuclease</keyword>
<protein>
    <recommendedName>
        <fullName evidence="8">Exonuclease domain-containing protein</fullName>
    </recommendedName>
</protein>
<evidence type="ECO:0000256" key="4">
    <source>
        <dbReference type="ARBA" id="ARBA00022801"/>
    </source>
</evidence>
<dbReference type="Pfam" id="PF20700">
    <property type="entry name" value="Mutator"/>
    <property type="match status" value="1"/>
</dbReference>
<dbReference type="OMA" id="CCIATHN"/>
<organism>
    <name type="scientific">Solenopsis invicta</name>
    <name type="common">Red imported fire ant</name>
    <name type="synonym">Solenopsis wagneri</name>
    <dbReference type="NCBI Taxonomy" id="13686"/>
    <lineage>
        <taxon>Eukaryota</taxon>
        <taxon>Metazoa</taxon>
        <taxon>Ecdysozoa</taxon>
        <taxon>Arthropoda</taxon>
        <taxon>Hexapoda</taxon>
        <taxon>Insecta</taxon>
        <taxon>Pterygota</taxon>
        <taxon>Neoptera</taxon>
        <taxon>Endopterygota</taxon>
        <taxon>Hymenoptera</taxon>
        <taxon>Apocrita</taxon>
        <taxon>Aculeata</taxon>
        <taxon>Formicoidea</taxon>
        <taxon>Formicidae</taxon>
        <taxon>Myrmicinae</taxon>
        <taxon>Solenopsis</taxon>
    </lineage>
</organism>
<gene>
    <name evidence="9" type="ORF">SINV_07054</name>
</gene>
<sequence>VSYDMGWSTRGAGRNYDSLNGFGAIVGHRSGMILDYSTCNRMCKKCNATDQPPDHDCRKNFDGSAKAMEPHVAKKLIVNSSILRAQNVEVGVLIGDDDSTTNAVCQAASKHSIVKQSDMNHTSNGVKKRLYTIQKNHKELTKNCITYLHRCFTYAMCQNKGNSRAMADAVRNIPYHAINDHSKCGHWCGFIQDKENYEHRIIPGGIREPGLFEALREIFDKLANNAVKFSAGASSNTNESLNATMASKAPKSRCYSKTASADFRFACTVGQKNIGEGYTQAILKKLGKSPGKHHSRHVAASQKILQRRRQLMKTSAYKKRRMHLKKLRAALHHRKENVEGITYQSNVDLLNKLAEEDKTDLEEEDNNDIAIVLLDLETSGFEMNCDILQIAAKYGKNSFDIYVNPVQDISVSASQANDLTSCYGELMYNGRQVPSVPIRAALGSLHGWLTSLGKKCCIATHNLSFDGPRFMKQVIKCSLENEFSEVVYSFVDTLQVIRNSTGRKGKGACSISGLANALNISTVGAHNASRDCVILSKILNKLKITTQQLLTNSKTFSEHTFIWNTQQKSTEILSTLAAMKNIGLSVRKKLALAELDMKTLKNSYALCGAHGLAEFLETKIKQKTLQKIQKESINKIIDFL</sequence>
<evidence type="ECO:0000313" key="9">
    <source>
        <dbReference type="EMBL" id="EFZ10309.1"/>
    </source>
</evidence>
<evidence type="ECO:0000256" key="2">
    <source>
        <dbReference type="ARBA" id="ARBA00022722"/>
    </source>
</evidence>
<dbReference type="InterPro" id="IPR049012">
    <property type="entry name" value="Mutator_transp_dom"/>
</dbReference>
<evidence type="ECO:0000256" key="5">
    <source>
        <dbReference type="ARBA" id="ARBA00022839"/>
    </source>
</evidence>
<dbReference type="GO" id="GO:0046872">
    <property type="term" value="F:metal ion binding"/>
    <property type="evidence" value="ECO:0007669"/>
    <property type="project" value="UniProtKB-KW"/>
</dbReference>
<dbReference type="GO" id="GO:0008296">
    <property type="term" value="F:3'-5'-DNA exonuclease activity"/>
    <property type="evidence" value="ECO:0007669"/>
    <property type="project" value="TreeGrafter"/>
</dbReference>
<feature type="non-terminal residue" evidence="9">
    <location>
        <position position="640"/>
    </location>
</feature>
<dbReference type="AlphaFoldDB" id="E9JA44"/>
<keyword evidence="6" id="KW-0460">Magnesium</keyword>
<dbReference type="Gene3D" id="3.30.420.10">
    <property type="entry name" value="Ribonuclease H-like superfamily/Ribonuclease H"/>
    <property type="match status" value="1"/>
</dbReference>
<dbReference type="InterPro" id="IPR013520">
    <property type="entry name" value="Ribonucl_H"/>
</dbReference>
<comment type="cofactor">
    <cofactor evidence="1">
        <name>Mg(2+)</name>
        <dbReference type="ChEBI" id="CHEBI:18420"/>
    </cofactor>
</comment>
<accession>E9JA44</accession>
<comment type="similarity">
    <text evidence="7">Belongs to the exonuclease superfamily. TREX family.</text>
</comment>
<dbReference type="EMBL" id="GL769806">
    <property type="protein sequence ID" value="EFZ10309.1"/>
    <property type="molecule type" value="Genomic_DNA"/>
</dbReference>
<dbReference type="GO" id="GO:0003676">
    <property type="term" value="F:nucleic acid binding"/>
    <property type="evidence" value="ECO:0007669"/>
    <property type="project" value="InterPro"/>
</dbReference>
<keyword evidence="4" id="KW-0378">Hydrolase</keyword>
<evidence type="ECO:0000259" key="8">
    <source>
        <dbReference type="SMART" id="SM00479"/>
    </source>
</evidence>
<dbReference type="GO" id="GO:0005737">
    <property type="term" value="C:cytoplasm"/>
    <property type="evidence" value="ECO:0007669"/>
    <property type="project" value="TreeGrafter"/>
</dbReference>